<proteinExistence type="predicted"/>
<dbReference type="Proteomes" id="UP001055072">
    <property type="component" value="Unassembled WGS sequence"/>
</dbReference>
<protein>
    <submittedName>
        <fullName evidence="1">Phosphoadenylyl-sulfate reductase</fullName>
    </submittedName>
</protein>
<comment type="caution">
    <text evidence="1">The sequence shown here is derived from an EMBL/GenBank/DDBJ whole genome shotgun (WGS) entry which is preliminary data.</text>
</comment>
<organism evidence="1 2">
    <name type="scientific">Irpex rosettiformis</name>
    <dbReference type="NCBI Taxonomy" id="378272"/>
    <lineage>
        <taxon>Eukaryota</taxon>
        <taxon>Fungi</taxon>
        <taxon>Dikarya</taxon>
        <taxon>Basidiomycota</taxon>
        <taxon>Agaricomycotina</taxon>
        <taxon>Agaricomycetes</taxon>
        <taxon>Polyporales</taxon>
        <taxon>Irpicaceae</taxon>
        <taxon>Irpex</taxon>
    </lineage>
</organism>
<accession>A0ACB8UCU6</accession>
<name>A0ACB8UCU6_9APHY</name>
<sequence length="300" mass="34300">MPVPHPPPAPTFDKPLQLPPSQELLDQINDYLRPQTPEEILKWAIEHVPGLFQTTAFGLTGLVAIDILSKITSSPPPLIFVDTLYHFPETYELVEEVKKKYNVPVTVYKPEGCETVEDFEKKYGEKLWERDEELYDFAVKVEPARRAYEELGVKAVITGRRASQGADRANLQPLEVDSTGLLKFNPLFAWNFNLVEWYITENKVPRNKLLDQGYRSVGDWHSTIKSGEGDTGERAGRWAGKTEKTECGLHVDYFKMKAAVKAKVSYDTVPRCKTKLISCFVYSKRQQRRLHKPSSQLPMQ</sequence>
<gene>
    <name evidence="1" type="ORF">BDY19DRAFT_884857</name>
</gene>
<reference evidence="1" key="1">
    <citation type="journal article" date="2021" name="Environ. Microbiol.">
        <title>Gene family expansions and transcriptome signatures uncover fungal adaptations to wood decay.</title>
        <authorList>
            <person name="Hage H."/>
            <person name="Miyauchi S."/>
            <person name="Viragh M."/>
            <person name="Drula E."/>
            <person name="Min B."/>
            <person name="Chaduli D."/>
            <person name="Navarro D."/>
            <person name="Favel A."/>
            <person name="Norest M."/>
            <person name="Lesage-Meessen L."/>
            <person name="Balint B."/>
            <person name="Merenyi Z."/>
            <person name="de Eugenio L."/>
            <person name="Morin E."/>
            <person name="Martinez A.T."/>
            <person name="Baldrian P."/>
            <person name="Stursova M."/>
            <person name="Martinez M.J."/>
            <person name="Novotny C."/>
            <person name="Magnuson J.K."/>
            <person name="Spatafora J.W."/>
            <person name="Maurice S."/>
            <person name="Pangilinan J."/>
            <person name="Andreopoulos W."/>
            <person name="LaButti K."/>
            <person name="Hundley H."/>
            <person name="Na H."/>
            <person name="Kuo A."/>
            <person name="Barry K."/>
            <person name="Lipzen A."/>
            <person name="Henrissat B."/>
            <person name="Riley R."/>
            <person name="Ahrendt S."/>
            <person name="Nagy L.G."/>
            <person name="Grigoriev I.V."/>
            <person name="Martin F."/>
            <person name="Rosso M.N."/>
        </authorList>
    </citation>
    <scope>NUCLEOTIDE SEQUENCE</scope>
    <source>
        <strain evidence="1">CBS 384.51</strain>
    </source>
</reference>
<dbReference type="EMBL" id="MU274904">
    <property type="protein sequence ID" value="KAI0092143.1"/>
    <property type="molecule type" value="Genomic_DNA"/>
</dbReference>
<evidence type="ECO:0000313" key="1">
    <source>
        <dbReference type="EMBL" id="KAI0092143.1"/>
    </source>
</evidence>
<keyword evidence="2" id="KW-1185">Reference proteome</keyword>
<evidence type="ECO:0000313" key="2">
    <source>
        <dbReference type="Proteomes" id="UP001055072"/>
    </source>
</evidence>